<gene>
    <name evidence="2" type="ORF">A8806_101759</name>
</gene>
<accession>A0A2Y9C4E9</accession>
<keyword evidence="2" id="KW-0378">Hydrolase</keyword>
<dbReference type="AlphaFoldDB" id="A0A2Y9C4E9"/>
<dbReference type="EMBL" id="QGDL01000001">
    <property type="protein sequence ID" value="PWJ32468.1"/>
    <property type="molecule type" value="Genomic_DNA"/>
</dbReference>
<name>A0A2Y9C4E9_9FIRM</name>
<protein>
    <submittedName>
        <fullName evidence="2">Putative hydrolase</fullName>
    </submittedName>
</protein>
<dbReference type="InterPro" id="IPR003141">
    <property type="entry name" value="Pol/His_phosphatase_N"/>
</dbReference>
<dbReference type="SUPFAM" id="SSF89550">
    <property type="entry name" value="PHP domain-like"/>
    <property type="match status" value="1"/>
</dbReference>
<reference evidence="2 3" key="1">
    <citation type="submission" date="2018-05" db="EMBL/GenBank/DDBJ databases">
        <title>The Hungate 1000. A catalogue of reference genomes from the rumen microbiome.</title>
        <authorList>
            <person name="Kelly W."/>
        </authorList>
    </citation>
    <scope>NUCLEOTIDE SEQUENCE [LARGE SCALE GENOMIC DNA]</scope>
    <source>
        <strain evidence="2 3">NLAE-zl-C242</strain>
    </source>
</reference>
<dbReference type="GO" id="GO:0008270">
    <property type="term" value="F:zinc ion binding"/>
    <property type="evidence" value="ECO:0007669"/>
    <property type="project" value="TreeGrafter"/>
</dbReference>
<dbReference type="PANTHER" id="PTHR36928">
    <property type="entry name" value="PHOSPHATASE YCDX-RELATED"/>
    <property type="match status" value="1"/>
</dbReference>
<evidence type="ECO:0000313" key="2">
    <source>
        <dbReference type="EMBL" id="PWJ32468.1"/>
    </source>
</evidence>
<sequence length="245" mass="27375">MSYIKKIHTLVGDFHCHSLASVHAYSTIGENIEAAKVKGLKALAITDHAIGTEDSPRLSYFENLPSLPKVVDGVRVLTGVEANIMNFKGEVDMPVETLKKLDIVIASYHTSCTRPGTVQQHTESYLQLAKNPYINIIGHAGTENFAFDYEKVVPVLGEAKKVFEINDHTFKCRKKSISNCITIAKLCKKYGFRIMVNSDAHSKYDVGSCDNAFAMLEDIKFPEELIININEDRIAEYLNSINVLY</sequence>
<feature type="domain" description="Polymerase/histidinol phosphatase N-terminal" evidence="1">
    <location>
        <begin position="12"/>
        <end position="86"/>
    </location>
</feature>
<keyword evidence="3" id="KW-1185">Reference proteome</keyword>
<dbReference type="InterPro" id="IPR016195">
    <property type="entry name" value="Pol/histidinol_Pase-like"/>
</dbReference>
<evidence type="ECO:0000313" key="3">
    <source>
        <dbReference type="Proteomes" id="UP000245845"/>
    </source>
</evidence>
<dbReference type="CDD" id="cd07437">
    <property type="entry name" value="PHP_HisPPase_Ycdx_like"/>
    <property type="match status" value="1"/>
</dbReference>
<dbReference type="SMART" id="SM00481">
    <property type="entry name" value="POLIIIAc"/>
    <property type="match status" value="1"/>
</dbReference>
<dbReference type="InterPro" id="IPR050243">
    <property type="entry name" value="PHP_phosphatase"/>
</dbReference>
<dbReference type="OrthoDB" id="9808747at2"/>
<evidence type="ECO:0000259" key="1">
    <source>
        <dbReference type="SMART" id="SM00481"/>
    </source>
</evidence>
<dbReference type="PANTHER" id="PTHR36928:SF1">
    <property type="entry name" value="PHOSPHATASE YCDX-RELATED"/>
    <property type="match status" value="1"/>
</dbReference>
<comment type="caution">
    <text evidence="2">The sequence shown here is derived from an EMBL/GenBank/DDBJ whole genome shotgun (WGS) entry which is preliminary data.</text>
</comment>
<dbReference type="Proteomes" id="UP000245845">
    <property type="component" value="Unassembled WGS sequence"/>
</dbReference>
<dbReference type="InterPro" id="IPR004013">
    <property type="entry name" value="PHP_dom"/>
</dbReference>
<dbReference type="Gene3D" id="3.20.20.140">
    <property type="entry name" value="Metal-dependent hydrolases"/>
    <property type="match status" value="1"/>
</dbReference>
<dbReference type="GO" id="GO:0005829">
    <property type="term" value="C:cytosol"/>
    <property type="evidence" value="ECO:0007669"/>
    <property type="project" value="TreeGrafter"/>
</dbReference>
<organism evidence="2 3">
    <name type="scientific">Faecalicatena orotica</name>
    <dbReference type="NCBI Taxonomy" id="1544"/>
    <lineage>
        <taxon>Bacteria</taxon>
        <taxon>Bacillati</taxon>
        <taxon>Bacillota</taxon>
        <taxon>Clostridia</taxon>
        <taxon>Lachnospirales</taxon>
        <taxon>Lachnospiraceae</taxon>
        <taxon>Faecalicatena</taxon>
    </lineage>
</organism>
<proteinExistence type="predicted"/>
<dbReference type="Pfam" id="PF13263">
    <property type="entry name" value="PHP_C"/>
    <property type="match status" value="1"/>
</dbReference>
<dbReference type="GO" id="GO:0042578">
    <property type="term" value="F:phosphoric ester hydrolase activity"/>
    <property type="evidence" value="ECO:0007669"/>
    <property type="project" value="TreeGrafter"/>
</dbReference>
<dbReference type="RefSeq" id="WP_109729791.1">
    <property type="nucleotide sequence ID" value="NZ_BAAACK010000007.1"/>
</dbReference>
<dbReference type="Pfam" id="PF02811">
    <property type="entry name" value="PHP"/>
    <property type="match status" value="1"/>
</dbReference>